<accession>A0A7G8TG18</accession>
<feature type="transmembrane region" description="Helical" evidence="13">
    <location>
        <begin position="354"/>
        <end position="372"/>
    </location>
</feature>
<dbReference type="PANTHER" id="PTHR43298">
    <property type="entry name" value="MULTIDRUG RESISTANCE PROTEIN NORM-RELATED"/>
    <property type="match status" value="1"/>
</dbReference>
<dbReference type="EMBL" id="CP060286">
    <property type="protein sequence ID" value="QNK42559.1"/>
    <property type="molecule type" value="Genomic_DNA"/>
</dbReference>
<keyword evidence="11 13" id="KW-0472">Membrane</keyword>
<evidence type="ECO:0000256" key="12">
    <source>
        <dbReference type="ARBA" id="ARBA00031636"/>
    </source>
</evidence>
<evidence type="ECO:0000256" key="8">
    <source>
        <dbReference type="ARBA" id="ARBA00022692"/>
    </source>
</evidence>
<evidence type="ECO:0000256" key="2">
    <source>
        <dbReference type="ARBA" id="ARBA00004651"/>
    </source>
</evidence>
<evidence type="ECO:0000313" key="14">
    <source>
        <dbReference type="EMBL" id="QNK42559.1"/>
    </source>
</evidence>
<evidence type="ECO:0000313" key="15">
    <source>
        <dbReference type="Proteomes" id="UP000515909"/>
    </source>
</evidence>
<feature type="transmembrane region" description="Helical" evidence="13">
    <location>
        <begin position="384"/>
        <end position="410"/>
    </location>
</feature>
<proteinExistence type="inferred from homology"/>
<evidence type="ECO:0000256" key="11">
    <source>
        <dbReference type="ARBA" id="ARBA00023136"/>
    </source>
</evidence>
<evidence type="ECO:0000256" key="7">
    <source>
        <dbReference type="ARBA" id="ARBA00022475"/>
    </source>
</evidence>
<feature type="transmembrane region" description="Helical" evidence="13">
    <location>
        <begin position="190"/>
        <end position="210"/>
    </location>
</feature>
<dbReference type="GO" id="GO:0015297">
    <property type="term" value="F:antiporter activity"/>
    <property type="evidence" value="ECO:0007669"/>
    <property type="project" value="UniProtKB-KW"/>
</dbReference>
<evidence type="ECO:0000256" key="9">
    <source>
        <dbReference type="ARBA" id="ARBA00022989"/>
    </source>
</evidence>
<dbReference type="InterPro" id="IPR050222">
    <property type="entry name" value="MATE_MdtK"/>
</dbReference>
<name>A0A7G8TG18_9FIRM</name>
<keyword evidence="10" id="KW-0406">Ion transport</keyword>
<evidence type="ECO:0000256" key="6">
    <source>
        <dbReference type="ARBA" id="ARBA00022449"/>
    </source>
</evidence>
<feature type="transmembrane region" description="Helical" evidence="13">
    <location>
        <begin position="90"/>
        <end position="114"/>
    </location>
</feature>
<comment type="function">
    <text evidence="1">Multidrug efflux pump.</text>
</comment>
<dbReference type="NCBIfam" id="TIGR00797">
    <property type="entry name" value="matE"/>
    <property type="match status" value="1"/>
</dbReference>
<dbReference type="InterPro" id="IPR048279">
    <property type="entry name" value="MdtK-like"/>
</dbReference>
<keyword evidence="7" id="KW-1003">Cell membrane</keyword>
<dbReference type="PANTHER" id="PTHR43298:SF2">
    <property type="entry name" value="FMN_FAD EXPORTER YEEO-RELATED"/>
    <property type="match status" value="1"/>
</dbReference>
<keyword evidence="8 13" id="KW-0812">Transmembrane</keyword>
<dbReference type="CDD" id="cd13137">
    <property type="entry name" value="MATE_NorM_like"/>
    <property type="match status" value="1"/>
</dbReference>
<keyword evidence="5" id="KW-0813">Transport</keyword>
<feature type="transmembrane region" description="Helical" evidence="13">
    <location>
        <begin position="320"/>
        <end position="342"/>
    </location>
</feature>
<dbReference type="InterPro" id="IPR002528">
    <property type="entry name" value="MATE_fam"/>
</dbReference>
<dbReference type="KEGG" id="cfem:HCR03_07850"/>
<keyword evidence="9 13" id="KW-1133">Transmembrane helix</keyword>
<feature type="transmembrane region" description="Helical" evidence="13">
    <location>
        <begin position="56"/>
        <end position="78"/>
    </location>
</feature>
<dbReference type="Pfam" id="PF01554">
    <property type="entry name" value="MatE"/>
    <property type="match status" value="2"/>
</dbReference>
<gene>
    <name evidence="14" type="ORF">HCR03_07850</name>
</gene>
<feature type="transmembrane region" description="Helical" evidence="13">
    <location>
        <begin position="12"/>
        <end position="36"/>
    </location>
</feature>
<dbReference type="PIRSF" id="PIRSF006603">
    <property type="entry name" value="DinF"/>
    <property type="match status" value="1"/>
</dbReference>
<keyword evidence="6" id="KW-0050">Antiport</keyword>
<dbReference type="GO" id="GO:0006811">
    <property type="term" value="P:monoatomic ion transport"/>
    <property type="evidence" value="ECO:0007669"/>
    <property type="project" value="UniProtKB-KW"/>
</dbReference>
<evidence type="ECO:0000256" key="10">
    <source>
        <dbReference type="ARBA" id="ARBA00023065"/>
    </source>
</evidence>
<organism evidence="14 15">
    <name type="scientific">Caproicibacter fermentans</name>
    <dbReference type="NCBI Taxonomy" id="2576756"/>
    <lineage>
        <taxon>Bacteria</taxon>
        <taxon>Bacillati</taxon>
        <taxon>Bacillota</taxon>
        <taxon>Clostridia</taxon>
        <taxon>Eubacteriales</taxon>
        <taxon>Acutalibacteraceae</taxon>
        <taxon>Caproicibacter</taxon>
    </lineage>
</organism>
<dbReference type="AlphaFoldDB" id="A0A7G8TG18"/>
<sequence length="445" mass="48221">MEREPFSKKELVRLIWPLVIEQFLAVTIGMADTVMVATAGEAAVSGISLVDAINTLLIQIFAALATGGAVVASQYLGSQKREDACRSAKQLLYTITVLAIGITVVSVIFCQQILRFVFGGIEADVMSNAQVYYYLTALSYPFLAIYNAGAALYRSMGNSRISMMVSILMNLINIVGNAILIYGFNWSVAGAGTATLLSRIAAAVLMLVLIRGRDNLIFIEKIFQFEFHPDMIRRILGIGVPNGLENGMFQVGKLFVQNLITSFGTSAIAANAIANSVSSFSNIPGAAIGLGLITVVGQCVGAKDYDHAVSYTKRLMKAAYLSMGVLNVLLFFFAGPIVGVFNLSADATGSAAQILVYFAVFNAVIWPVSFTLPNALRAAGDARFTMATSMISMWVFRIGFSYVLSLYLGLGLLGTWLAMFIDWIVRSIVFLIRFAKGKWKRLKVI</sequence>
<comment type="similarity">
    <text evidence="3">Belongs to the multi antimicrobial extrusion (MATE) (TC 2.A.66.1) family.</text>
</comment>
<dbReference type="GO" id="GO:0005886">
    <property type="term" value="C:plasma membrane"/>
    <property type="evidence" value="ECO:0007669"/>
    <property type="project" value="UniProtKB-SubCell"/>
</dbReference>
<protein>
    <recommendedName>
        <fullName evidence="4">Probable multidrug resistance protein NorM</fullName>
    </recommendedName>
    <alternativeName>
        <fullName evidence="12">Multidrug-efflux transporter</fullName>
    </alternativeName>
</protein>
<evidence type="ECO:0000256" key="4">
    <source>
        <dbReference type="ARBA" id="ARBA00020268"/>
    </source>
</evidence>
<evidence type="ECO:0000256" key="1">
    <source>
        <dbReference type="ARBA" id="ARBA00003408"/>
    </source>
</evidence>
<comment type="subcellular location">
    <subcellularLocation>
        <location evidence="2">Cell membrane</location>
        <topology evidence="2">Multi-pass membrane protein</topology>
    </subcellularLocation>
</comment>
<dbReference type="Proteomes" id="UP000515909">
    <property type="component" value="Chromosome"/>
</dbReference>
<feature type="transmembrane region" description="Helical" evidence="13">
    <location>
        <begin position="165"/>
        <end position="184"/>
    </location>
</feature>
<evidence type="ECO:0000256" key="3">
    <source>
        <dbReference type="ARBA" id="ARBA00010199"/>
    </source>
</evidence>
<evidence type="ECO:0000256" key="5">
    <source>
        <dbReference type="ARBA" id="ARBA00022448"/>
    </source>
</evidence>
<feature type="transmembrane region" description="Helical" evidence="13">
    <location>
        <begin position="134"/>
        <end position="153"/>
    </location>
</feature>
<reference evidence="14 15" key="1">
    <citation type="submission" date="2020-08" db="EMBL/GenBank/DDBJ databases">
        <title>The isolate Caproiciproducens sp. 7D4C2 produces n-caproate at mildly acidic conditions from hexoses: genome and rBOX comparison with related strains and chain-elongating bacteria.</title>
        <authorList>
            <person name="Esquivel-Elizondo S."/>
            <person name="Bagci C."/>
            <person name="Temovska M."/>
            <person name="Jeon B.S."/>
            <person name="Bessarab I."/>
            <person name="Williams R.B.H."/>
            <person name="Huson D.H."/>
            <person name="Angenent L.T."/>
        </authorList>
    </citation>
    <scope>NUCLEOTIDE SEQUENCE [LARGE SCALE GENOMIC DNA]</scope>
    <source>
        <strain evidence="14 15">7D4C2</strain>
    </source>
</reference>
<evidence type="ECO:0000256" key="13">
    <source>
        <dbReference type="SAM" id="Phobius"/>
    </source>
</evidence>
<dbReference type="GO" id="GO:0042910">
    <property type="term" value="F:xenobiotic transmembrane transporter activity"/>
    <property type="evidence" value="ECO:0007669"/>
    <property type="project" value="InterPro"/>
</dbReference>